<dbReference type="InterPro" id="IPR042278">
    <property type="entry name" value="Mfa-like_1_N"/>
</dbReference>
<organism evidence="1 2">
    <name type="scientific">Phocaeicola plebeius</name>
    <dbReference type="NCBI Taxonomy" id="310297"/>
    <lineage>
        <taxon>Bacteria</taxon>
        <taxon>Pseudomonadati</taxon>
        <taxon>Bacteroidota</taxon>
        <taxon>Bacteroidia</taxon>
        <taxon>Bacteroidales</taxon>
        <taxon>Bacteroidaceae</taxon>
        <taxon>Phocaeicola</taxon>
    </lineage>
</organism>
<evidence type="ECO:0000313" key="2">
    <source>
        <dbReference type="Proteomes" id="UP000285750"/>
    </source>
</evidence>
<dbReference type="Pfam" id="PF13149">
    <property type="entry name" value="Mfa_like_1"/>
    <property type="match status" value="1"/>
</dbReference>
<dbReference type="AlphaFoldDB" id="A0A412H939"/>
<reference evidence="1 2" key="1">
    <citation type="submission" date="2018-08" db="EMBL/GenBank/DDBJ databases">
        <title>A genome reference for cultivated species of the human gut microbiota.</title>
        <authorList>
            <person name="Zou Y."/>
            <person name="Xue W."/>
            <person name="Luo G."/>
        </authorList>
    </citation>
    <scope>NUCLEOTIDE SEQUENCE [LARGE SCALE GENOMIC DNA]</scope>
    <source>
        <strain evidence="1 2">AF24-16AC</strain>
    </source>
</reference>
<dbReference type="PROSITE" id="PS51257">
    <property type="entry name" value="PROKAR_LIPOPROTEIN"/>
    <property type="match status" value="1"/>
</dbReference>
<dbReference type="Proteomes" id="UP000285750">
    <property type="component" value="Unassembled WGS sequence"/>
</dbReference>
<proteinExistence type="predicted"/>
<comment type="caution">
    <text evidence="1">The sequence shown here is derived from an EMBL/GenBank/DDBJ whole genome shotgun (WGS) entry which is preliminary data.</text>
</comment>
<dbReference type="EMBL" id="QRUY01000004">
    <property type="protein sequence ID" value="RGS09784.1"/>
    <property type="molecule type" value="Genomic_DNA"/>
</dbReference>
<dbReference type="RefSeq" id="WP_118430606.1">
    <property type="nucleotide sequence ID" value="NZ_JAQCWP010000002.1"/>
</dbReference>
<gene>
    <name evidence="1" type="ORF">DWY14_02920</name>
</gene>
<accession>A0A412H939</accession>
<evidence type="ECO:0000313" key="1">
    <source>
        <dbReference type="EMBL" id="RGS09784.1"/>
    </source>
</evidence>
<protein>
    <recommendedName>
        <fullName evidence="3">Fimbrillin family protein</fullName>
    </recommendedName>
</protein>
<dbReference type="InterPro" id="IPR025049">
    <property type="entry name" value="Mfa-like_1"/>
</dbReference>
<dbReference type="Gene3D" id="2.60.40.3570">
    <property type="match status" value="1"/>
</dbReference>
<name>A0A412H939_9BACT</name>
<evidence type="ECO:0008006" key="3">
    <source>
        <dbReference type="Google" id="ProtNLM"/>
    </source>
</evidence>
<sequence length="540" mass="59141">MKLYNHISTWAFAGLLAFTGCSQEESLEGSSSLQGFQISVTDAGFQNLSEGRATDENFKTTFVKGDAIGVYAVENGQVVEGVANRKFTMNEKGEWDLEGNPIEYDSERFKNITFYAYYPYQADEESIQFDAAAEDPFASLVSNWQIAADQGGTKYTQSDLMTSSSKAEDGRLQGKVSFTMLHEMALAVLKMPNLVYDFTNGGLDDYSLNVAPKELLINDVKTTPYYDAASGTYMALVKPETNYSISGTYQGAKEMAFSAAGSLAGGKAKMYTINDANKLDYTLNIGDYLCADGNLVSVNDGTVPDNAIGVVCYVGNPEPHVTHPNNYTETNDALYRDYPNCTHGLVLALKNARDGQWDGGAFNSTSSSTRSPAYCDWLASDEEWNGLLVPCNTEANGALKNDPESMFPAFLGYNNTLVMTMCYEGKGPQNSCNNAYTYLMNYRNEVAVPSSVTPWYIPSVVCWNEVAKSSSVINKSISKLGEDKGEELVSVSSGTAKNHYWTSTQRNWATQWTHGIDGGRYTQASNKGSLAGHFRMMLAF</sequence>
<dbReference type="CDD" id="cd13120">
    <property type="entry name" value="BF2867_like_N"/>
    <property type="match status" value="1"/>
</dbReference>
<dbReference type="Gene3D" id="2.60.40.2620">
    <property type="entry name" value="Fimbrillin-like"/>
    <property type="match status" value="1"/>
</dbReference>